<dbReference type="GO" id="GO:0005886">
    <property type="term" value="C:plasma membrane"/>
    <property type="evidence" value="ECO:0007669"/>
    <property type="project" value="UniProtKB-SubCell"/>
</dbReference>
<feature type="transmembrane region" description="Helical" evidence="8">
    <location>
        <begin position="269"/>
        <end position="290"/>
    </location>
</feature>
<dbReference type="EMBL" id="LR746496">
    <property type="protein sequence ID" value="CAA7602056.1"/>
    <property type="molecule type" value="Genomic_DNA"/>
</dbReference>
<evidence type="ECO:0000313" key="12">
    <source>
        <dbReference type="Proteomes" id="UP001071230"/>
    </source>
</evidence>
<dbReference type="Proteomes" id="UP000836597">
    <property type="component" value="Chromosome"/>
</dbReference>
<dbReference type="AlphaFoldDB" id="A0A8S0XC59"/>
<dbReference type="PANTHER" id="PTHR33908">
    <property type="entry name" value="MANNOSYLTRANSFERASE YKCB-RELATED"/>
    <property type="match status" value="1"/>
</dbReference>
<dbReference type="GO" id="GO:0016763">
    <property type="term" value="F:pentosyltransferase activity"/>
    <property type="evidence" value="ECO:0007669"/>
    <property type="project" value="TreeGrafter"/>
</dbReference>
<evidence type="ECO:0000256" key="2">
    <source>
        <dbReference type="ARBA" id="ARBA00022475"/>
    </source>
</evidence>
<evidence type="ECO:0000256" key="5">
    <source>
        <dbReference type="ARBA" id="ARBA00022692"/>
    </source>
</evidence>
<feature type="transmembrane region" description="Helical" evidence="8">
    <location>
        <begin position="125"/>
        <end position="142"/>
    </location>
</feature>
<feature type="transmembrane region" description="Helical" evidence="8">
    <location>
        <begin position="299"/>
        <end position="319"/>
    </location>
</feature>
<sequence length="476" mass="52623">MNKAAKRLIFICIVTLALGLRLRGLMNPLLDDQAWRQADTASMGLNMLGHLTHIPNVFFPRLLYDGSVPQKVELEFPFLPYLLAWTWTFFGWADIWGRLWAILFSLLALWGLYDLSRSLLGERMALMAAGFYAVTPLAVYYGRVVMPEPVAQAFSVWALASAARWQRNGQRGLPLGPALGFAGAALAKLPQLMLLPVALTLAFWPRKQPKAGFLRALFFYLVVSMVPVVLYYGWVHLGTRGQGQFVSGILTRQVASGKNFFPVALGVNIYNGFTRILLTAALLGVCLLPWQPAAARRPLLIWGGVNVLYAAVVCLRIPLDYYLVPLVPWVCLLAAGGLGKIEDTPGNVLAVVVLSLVCFNGFRLLTPRYAWNPDYLVQAGWLRKHLRPGQYLLLSDSPPMTLYYARTPGFRLSRGSLPASVREVEDSAAAYLVVSPNTRQPPGFTAEIRRLYPEVGPGIFRLGHSARPEPEAGKSG</sequence>
<keyword evidence="12" id="KW-1185">Reference proteome</keyword>
<reference evidence="10" key="2">
    <citation type="submission" date="2020-01" db="EMBL/GenBank/DDBJ databases">
        <authorList>
            <person name="Hornung B."/>
        </authorList>
    </citation>
    <scope>NUCLEOTIDE SEQUENCE</scope>
    <source>
        <strain evidence="10">PacBioINE</strain>
    </source>
</reference>
<feature type="domain" description="Glycosyltransferase RgtA/B/C/D-like" evidence="9">
    <location>
        <begin position="77"/>
        <end position="223"/>
    </location>
</feature>
<keyword evidence="6 8" id="KW-1133">Transmembrane helix</keyword>
<dbReference type="InterPro" id="IPR050297">
    <property type="entry name" value="LipidA_mod_glycosyltrf_83"/>
</dbReference>
<evidence type="ECO:0000256" key="3">
    <source>
        <dbReference type="ARBA" id="ARBA00022676"/>
    </source>
</evidence>
<evidence type="ECO:0000259" key="9">
    <source>
        <dbReference type="Pfam" id="PF13231"/>
    </source>
</evidence>
<feature type="transmembrane region" description="Helical" evidence="8">
    <location>
        <begin position="216"/>
        <end position="234"/>
    </location>
</feature>
<evidence type="ECO:0000256" key="8">
    <source>
        <dbReference type="SAM" id="Phobius"/>
    </source>
</evidence>
<keyword evidence="2" id="KW-1003">Cell membrane</keyword>
<organism evidence="10">
    <name type="scientific">Acididesulfobacillus acetoxydans</name>
    <dbReference type="NCBI Taxonomy" id="1561005"/>
    <lineage>
        <taxon>Bacteria</taxon>
        <taxon>Bacillati</taxon>
        <taxon>Bacillota</taxon>
        <taxon>Clostridia</taxon>
        <taxon>Eubacteriales</taxon>
        <taxon>Peptococcaceae</taxon>
        <taxon>Acididesulfobacillus</taxon>
    </lineage>
</organism>
<evidence type="ECO:0000313" key="10">
    <source>
        <dbReference type="EMBL" id="CAA7602056.1"/>
    </source>
</evidence>
<dbReference type="KEGG" id="aacx:DEACI_2728"/>
<dbReference type="InterPro" id="IPR038731">
    <property type="entry name" value="RgtA/B/C-like"/>
</dbReference>
<keyword evidence="3 10" id="KW-0328">Glycosyltransferase</keyword>
<evidence type="ECO:0000313" key="11">
    <source>
        <dbReference type="EMBL" id="CEJ08101.1"/>
    </source>
</evidence>
<dbReference type="GO" id="GO:0009103">
    <property type="term" value="P:lipopolysaccharide biosynthetic process"/>
    <property type="evidence" value="ECO:0007669"/>
    <property type="project" value="UniProtKB-ARBA"/>
</dbReference>
<feature type="transmembrane region" description="Helical" evidence="8">
    <location>
        <begin position="178"/>
        <end position="204"/>
    </location>
</feature>
<evidence type="ECO:0000256" key="7">
    <source>
        <dbReference type="ARBA" id="ARBA00023136"/>
    </source>
</evidence>
<dbReference type="EMBL" id="CDGJ01000078">
    <property type="protein sequence ID" value="CEJ08101.1"/>
    <property type="molecule type" value="Genomic_DNA"/>
</dbReference>
<keyword evidence="5 8" id="KW-0812">Transmembrane</keyword>
<protein>
    <submittedName>
        <fullName evidence="10">Dolichyl-phosphate-mannose-protein mannosyltransferase</fullName>
    </submittedName>
    <submittedName>
        <fullName evidence="11">PMT glycosyltransferase, 4-amino-4-deoxy-L-arabinose transferase</fullName>
    </submittedName>
</protein>
<dbReference type="Proteomes" id="UP001071230">
    <property type="component" value="Unassembled WGS sequence"/>
</dbReference>
<feature type="transmembrane region" description="Helical" evidence="8">
    <location>
        <begin position="348"/>
        <end position="366"/>
    </location>
</feature>
<keyword evidence="7 8" id="KW-0472">Membrane</keyword>
<dbReference type="RefSeq" id="WP_240985491.1">
    <property type="nucleotide sequence ID" value="NZ_CDGJ01000078.1"/>
</dbReference>
<gene>
    <name evidence="11" type="ORF">DEACI_2576</name>
    <name evidence="10" type="ORF">DEACI_2728</name>
</gene>
<evidence type="ECO:0000256" key="4">
    <source>
        <dbReference type="ARBA" id="ARBA00022679"/>
    </source>
</evidence>
<evidence type="ECO:0000256" key="6">
    <source>
        <dbReference type="ARBA" id="ARBA00022989"/>
    </source>
</evidence>
<proteinExistence type="predicted"/>
<evidence type="ECO:0000256" key="1">
    <source>
        <dbReference type="ARBA" id="ARBA00004651"/>
    </source>
</evidence>
<reference evidence="11" key="1">
    <citation type="submission" date="2014-11" db="EMBL/GenBank/DDBJ databases">
        <authorList>
            <person name="Hornung B.V."/>
        </authorList>
    </citation>
    <scope>NUCLEOTIDE SEQUENCE</scope>
    <source>
        <strain evidence="11">INE</strain>
    </source>
</reference>
<name>A0A8S0XC59_9FIRM</name>
<dbReference type="PANTHER" id="PTHR33908:SF11">
    <property type="entry name" value="MEMBRANE PROTEIN"/>
    <property type="match status" value="1"/>
</dbReference>
<accession>A0A8S0XC59</accession>
<keyword evidence="4" id="KW-0808">Transferase</keyword>
<comment type="subcellular location">
    <subcellularLocation>
        <location evidence="1">Cell membrane</location>
        <topology evidence="1">Multi-pass membrane protein</topology>
    </subcellularLocation>
</comment>
<dbReference type="Pfam" id="PF13231">
    <property type="entry name" value="PMT_2"/>
    <property type="match status" value="1"/>
</dbReference>
<feature type="transmembrane region" description="Helical" evidence="8">
    <location>
        <begin position="95"/>
        <end position="113"/>
    </location>
</feature>